<organism evidence="2 3">
    <name type="scientific">Diploscapter pachys</name>
    <dbReference type="NCBI Taxonomy" id="2018661"/>
    <lineage>
        <taxon>Eukaryota</taxon>
        <taxon>Metazoa</taxon>
        <taxon>Ecdysozoa</taxon>
        <taxon>Nematoda</taxon>
        <taxon>Chromadorea</taxon>
        <taxon>Rhabditida</taxon>
        <taxon>Rhabditina</taxon>
        <taxon>Rhabditomorpha</taxon>
        <taxon>Rhabditoidea</taxon>
        <taxon>Rhabditidae</taxon>
        <taxon>Diploscapter</taxon>
    </lineage>
</organism>
<reference evidence="2 3" key="1">
    <citation type="journal article" date="2017" name="Curr. Biol.">
        <title>Genome architecture and evolution of a unichromosomal asexual nematode.</title>
        <authorList>
            <person name="Fradin H."/>
            <person name="Zegar C."/>
            <person name="Gutwein M."/>
            <person name="Lucas J."/>
            <person name="Kovtun M."/>
            <person name="Corcoran D."/>
            <person name="Baugh L.R."/>
            <person name="Kiontke K."/>
            <person name="Gunsalus K."/>
            <person name="Fitch D.H."/>
            <person name="Piano F."/>
        </authorList>
    </citation>
    <scope>NUCLEOTIDE SEQUENCE [LARGE SCALE GENOMIC DNA]</scope>
    <source>
        <strain evidence="2">PF1309</strain>
    </source>
</reference>
<comment type="caution">
    <text evidence="2">The sequence shown here is derived from an EMBL/GenBank/DDBJ whole genome shotgun (WGS) entry which is preliminary data.</text>
</comment>
<evidence type="ECO:0000313" key="2">
    <source>
        <dbReference type="EMBL" id="PAV69063.1"/>
    </source>
</evidence>
<feature type="region of interest" description="Disordered" evidence="1">
    <location>
        <begin position="64"/>
        <end position="94"/>
    </location>
</feature>
<feature type="compositionally biased region" description="Low complexity" evidence="1">
    <location>
        <begin position="1"/>
        <end position="16"/>
    </location>
</feature>
<dbReference type="AlphaFoldDB" id="A0A2A2K5B9"/>
<accession>A0A2A2K5B9</accession>
<name>A0A2A2K5B9_9BILA</name>
<proteinExistence type="predicted"/>
<dbReference type="EMBL" id="LIAE01009609">
    <property type="protein sequence ID" value="PAV69063.1"/>
    <property type="molecule type" value="Genomic_DNA"/>
</dbReference>
<dbReference type="Proteomes" id="UP000218231">
    <property type="component" value="Unassembled WGS sequence"/>
</dbReference>
<evidence type="ECO:0000313" key="3">
    <source>
        <dbReference type="Proteomes" id="UP000218231"/>
    </source>
</evidence>
<feature type="region of interest" description="Disordered" evidence="1">
    <location>
        <begin position="1"/>
        <end position="25"/>
    </location>
</feature>
<gene>
    <name evidence="2" type="ORF">WR25_01631</name>
</gene>
<keyword evidence="3" id="KW-1185">Reference proteome</keyword>
<evidence type="ECO:0000256" key="1">
    <source>
        <dbReference type="SAM" id="MobiDB-lite"/>
    </source>
</evidence>
<sequence length="94" mass="9919">MNTARPFAARARSASSDGWNPAGTPDSVSGVLAVRIVLRSGIMVLEEGRRLTGERLPQIYRHPGLVPGSTLRRGNSQRLMPPPCGSVDPGTSPG</sequence>
<protein>
    <submittedName>
        <fullName evidence="2">Uncharacterized protein</fullName>
    </submittedName>
</protein>